<comment type="caution">
    <text evidence="2">The sequence shown here is derived from an EMBL/GenBank/DDBJ whole genome shotgun (WGS) entry which is preliminary data.</text>
</comment>
<evidence type="ECO:0000313" key="3">
    <source>
        <dbReference type="Proteomes" id="UP001583186"/>
    </source>
</evidence>
<reference evidence="2 3" key="1">
    <citation type="journal article" date="2024" name="IMA Fungus">
        <title>IMA Genome - F19 : A genome assembly and annotation guide to empower mycologists, including annotated draft genome sequences of Ceratocystis pirilliformis, Diaporthe australafricana, Fusarium ophioides, Paecilomyces lecythidis, and Sporothrix stenoceras.</title>
        <authorList>
            <person name="Aylward J."/>
            <person name="Wilson A.M."/>
            <person name="Visagie C.M."/>
            <person name="Spraker J."/>
            <person name="Barnes I."/>
            <person name="Buitendag C."/>
            <person name="Ceriani C."/>
            <person name="Del Mar Angel L."/>
            <person name="du Plessis D."/>
            <person name="Fuchs T."/>
            <person name="Gasser K."/>
            <person name="Kramer D."/>
            <person name="Li W."/>
            <person name="Munsamy K."/>
            <person name="Piso A."/>
            <person name="Price J.L."/>
            <person name="Sonnekus B."/>
            <person name="Thomas C."/>
            <person name="van der Nest A."/>
            <person name="van Dijk A."/>
            <person name="van Heerden A."/>
            <person name="van Vuuren N."/>
            <person name="Yilmaz N."/>
            <person name="Duong T.A."/>
            <person name="van der Merwe N.A."/>
            <person name="Wingfield M.J."/>
            <person name="Wingfield B.D."/>
        </authorList>
    </citation>
    <scope>NUCLEOTIDE SEQUENCE [LARGE SCALE GENOMIC DNA]</scope>
    <source>
        <strain evidence="2 3">CMW 5346</strain>
    </source>
</reference>
<dbReference type="EMBL" id="JAWCUI010000041">
    <property type="protein sequence ID" value="KAL1892908.1"/>
    <property type="molecule type" value="Genomic_DNA"/>
</dbReference>
<evidence type="ECO:0000256" key="1">
    <source>
        <dbReference type="SAM" id="MobiDB-lite"/>
    </source>
</evidence>
<evidence type="ECO:0000313" key="2">
    <source>
        <dbReference type="EMBL" id="KAL1892908.1"/>
    </source>
</evidence>
<organism evidence="2 3">
    <name type="scientific">Sporothrix stenoceras</name>
    <dbReference type="NCBI Taxonomy" id="5173"/>
    <lineage>
        <taxon>Eukaryota</taxon>
        <taxon>Fungi</taxon>
        <taxon>Dikarya</taxon>
        <taxon>Ascomycota</taxon>
        <taxon>Pezizomycotina</taxon>
        <taxon>Sordariomycetes</taxon>
        <taxon>Sordariomycetidae</taxon>
        <taxon>Ophiostomatales</taxon>
        <taxon>Ophiostomataceae</taxon>
        <taxon>Sporothrix</taxon>
    </lineage>
</organism>
<proteinExistence type="predicted"/>
<feature type="compositionally biased region" description="Low complexity" evidence="1">
    <location>
        <begin position="13"/>
        <end position="24"/>
    </location>
</feature>
<sequence>MAGQLKRKRSDSELSFSSSTTLSSPPRLMVDFGGTPMSEMFHGRSTPLHLNSRTLKRYRNNRPSEAEVHERTLNLLYTAQHSMRRQTSPSPEQTWRQIAQSEDLGEQDDQRDQRNQDGTLSSSGQPGMALDCAGANQRSLHSFWNLARPQPASCQQTPSVAPADGYAPAAGTELALHASSNSIACSDEDSVMN</sequence>
<dbReference type="Proteomes" id="UP001583186">
    <property type="component" value="Unassembled WGS sequence"/>
</dbReference>
<accession>A0ABR3YXC6</accession>
<gene>
    <name evidence="2" type="ORF">Sste5346_006801</name>
</gene>
<feature type="region of interest" description="Disordered" evidence="1">
    <location>
        <begin position="101"/>
        <end position="131"/>
    </location>
</feature>
<name>A0ABR3YXC6_9PEZI</name>
<feature type="region of interest" description="Disordered" evidence="1">
    <location>
        <begin position="1"/>
        <end position="47"/>
    </location>
</feature>
<keyword evidence="3" id="KW-1185">Reference proteome</keyword>
<protein>
    <submittedName>
        <fullName evidence="2">Uncharacterized protein</fullName>
    </submittedName>
</protein>